<dbReference type="EMBL" id="CAAALY010021572">
    <property type="protein sequence ID" value="VEL14546.1"/>
    <property type="molecule type" value="Genomic_DNA"/>
</dbReference>
<accession>A0A448WLA1</accession>
<evidence type="ECO:0000256" key="1">
    <source>
        <dbReference type="SAM" id="MobiDB-lite"/>
    </source>
</evidence>
<evidence type="ECO:0000313" key="2">
    <source>
        <dbReference type="EMBL" id="VEL14546.1"/>
    </source>
</evidence>
<feature type="compositionally biased region" description="Polar residues" evidence="1">
    <location>
        <begin position="233"/>
        <end position="245"/>
    </location>
</feature>
<reference evidence="2" key="1">
    <citation type="submission" date="2018-11" db="EMBL/GenBank/DDBJ databases">
        <authorList>
            <consortium name="Pathogen Informatics"/>
        </authorList>
    </citation>
    <scope>NUCLEOTIDE SEQUENCE</scope>
</reference>
<keyword evidence="3" id="KW-1185">Reference proteome</keyword>
<organism evidence="2 3">
    <name type="scientific">Protopolystoma xenopodis</name>
    <dbReference type="NCBI Taxonomy" id="117903"/>
    <lineage>
        <taxon>Eukaryota</taxon>
        <taxon>Metazoa</taxon>
        <taxon>Spiralia</taxon>
        <taxon>Lophotrochozoa</taxon>
        <taxon>Platyhelminthes</taxon>
        <taxon>Monogenea</taxon>
        <taxon>Polyopisthocotylea</taxon>
        <taxon>Polystomatidea</taxon>
        <taxon>Polystomatidae</taxon>
        <taxon>Protopolystoma</taxon>
    </lineage>
</organism>
<sequence length="284" mass="30232">MKRDRAEAEQIVAMASRPSSLAILSNSSITQHSCMPINGGINQIKSGAIGLSSSSLSDQEASHNLNWKLENEHEDLINQPFDRSPSLAPLTSSANAKDDGYILSKSKAVMATPEANTRASLQTAIGNRVLVGADRTISCNSDPLQARKLSTSAHSIPPASNVYSAWTVPISSLQSLETSIEIAGVGGYDSINIDPLKLHQLFTRKANELSSQSLSSSCSSTAPADVQPEIPDFNTNTSSGDSPNRVSVNEVFSIRLSTDQLKWLTSPSKRGRKSLTEDSGGSMS</sequence>
<protein>
    <submittedName>
        <fullName evidence="2">Uncharacterized protein</fullName>
    </submittedName>
</protein>
<dbReference type="AlphaFoldDB" id="A0A448WLA1"/>
<proteinExistence type="predicted"/>
<comment type="caution">
    <text evidence="2">The sequence shown here is derived from an EMBL/GenBank/DDBJ whole genome shotgun (WGS) entry which is preliminary data.</text>
</comment>
<gene>
    <name evidence="2" type="ORF">PXEA_LOCUS7986</name>
</gene>
<name>A0A448WLA1_9PLAT</name>
<feature type="region of interest" description="Disordered" evidence="1">
    <location>
        <begin position="265"/>
        <end position="284"/>
    </location>
</feature>
<feature type="region of interest" description="Disordered" evidence="1">
    <location>
        <begin position="213"/>
        <end position="245"/>
    </location>
</feature>
<evidence type="ECO:0000313" key="3">
    <source>
        <dbReference type="Proteomes" id="UP000784294"/>
    </source>
</evidence>
<dbReference type="Proteomes" id="UP000784294">
    <property type="component" value="Unassembled WGS sequence"/>
</dbReference>